<evidence type="ECO:0000313" key="3">
    <source>
        <dbReference type="EMBL" id="MEN1761614.1"/>
    </source>
</evidence>
<gene>
    <name evidence="3" type="ORF">AAIG11_14090</name>
</gene>
<feature type="domain" description="CAAX prenyl protease 2/Lysostaphin resistance protein A-like" evidence="2">
    <location>
        <begin position="129"/>
        <end position="211"/>
    </location>
</feature>
<reference evidence="3 4" key="1">
    <citation type="submission" date="2024-04" db="EMBL/GenBank/DDBJ databases">
        <title>Genome sequencing and metabolic network reconstruction of aminoacids and betaine degradation by Anoxynatronum sibiricum.</title>
        <authorList>
            <person name="Detkova E.N."/>
            <person name="Boltjanskaja Y.V."/>
            <person name="Mardanov A.V."/>
            <person name="Kevbrin V."/>
        </authorList>
    </citation>
    <scope>NUCLEOTIDE SEQUENCE [LARGE SCALE GENOMIC DNA]</scope>
    <source>
        <strain evidence="3 4">Z-7981</strain>
    </source>
</reference>
<feature type="transmembrane region" description="Helical" evidence="1">
    <location>
        <begin position="164"/>
        <end position="182"/>
    </location>
</feature>
<organism evidence="3 4">
    <name type="scientific">Anoxynatronum sibiricum</name>
    <dbReference type="NCBI Taxonomy" id="210623"/>
    <lineage>
        <taxon>Bacteria</taxon>
        <taxon>Bacillati</taxon>
        <taxon>Bacillota</taxon>
        <taxon>Clostridia</taxon>
        <taxon>Eubacteriales</taxon>
        <taxon>Clostridiaceae</taxon>
        <taxon>Anoxynatronum</taxon>
    </lineage>
</organism>
<dbReference type="EMBL" id="JBCITM010000018">
    <property type="protein sequence ID" value="MEN1761614.1"/>
    <property type="molecule type" value="Genomic_DNA"/>
</dbReference>
<protein>
    <submittedName>
        <fullName evidence="3">Type II CAAX endopeptidase family protein</fullName>
    </submittedName>
</protein>
<feature type="transmembrane region" description="Helical" evidence="1">
    <location>
        <begin position="126"/>
        <end position="143"/>
    </location>
</feature>
<keyword evidence="1" id="KW-0812">Transmembrane</keyword>
<evidence type="ECO:0000313" key="4">
    <source>
        <dbReference type="Proteomes" id="UP001407405"/>
    </source>
</evidence>
<feature type="transmembrane region" description="Helical" evidence="1">
    <location>
        <begin position="16"/>
        <end position="37"/>
    </location>
</feature>
<dbReference type="InterPro" id="IPR003675">
    <property type="entry name" value="Rce1/LyrA-like_dom"/>
</dbReference>
<keyword evidence="1" id="KW-0472">Membrane</keyword>
<feature type="transmembrane region" description="Helical" evidence="1">
    <location>
        <begin position="82"/>
        <end position="106"/>
    </location>
</feature>
<accession>A0ABU9VZV3</accession>
<proteinExistence type="predicted"/>
<comment type="caution">
    <text evidence="3">The sequence shown here is derived from an EMBL/GenBank/DDBJ whole genome shotgun (WGS) entry which is preliminary data.</text>
</comment>
<sequence length="237" mass="26149">MDHVSKKFRAASFSKPLVLSICLMCTAMVFRLLDIFVFRLDDLLGEIIFSKIIGFVMVLLFVKAMGAPLSSIGFNVHNKLSIFLLGVVVTSTLMVLGYAGELLILASDSPQLIIAAIDPKAGVTGGMGFAVFLLLGNIINCFMEEGLFRGIMIPLLNRKYTLRVTLFLQALLFGIWHIPWAFKWYLSGIVSGPGGLMMALLIIFLPMVLIGIFLVRCTIIQVLSEHHGYLILSSTQF</sequence>
<feature type="transmembrane region" description="Helical" evidence="1">
    <location>
        <begin position="194"/>
        <end position="215"/>
    </location>
</feature>
<evidence type="ECO:0000256" key="1">
    <source>
        <dbReference type="SAM" id="Phobius"/>
    </source>
</evidence>
<keyword evidence="4" id="KW-1185">Reference proteome</keyword>
<dbReference type="Proteomes" id="UP001407405">
    <property type="component" value="Unassembled WGS sequence"/>
</dbReference>
<name>A0ABU9VZV3_9CLOT</name>
<keyword evidence="1" id="KW-1133">Transmembrane helix</keyword>
<dbReference type="Pfam" id="PF02517">
    <property type="entry name" value="Rce1-like"/>
    <property type="match status" value="1"/>
</dbReference>
<evidence type="ECO:0000259" key="2">
    <source>
        <dbReference type="Pfam" id="PF02517"/>
    </source>
</evidence>